<dbReference type="InterPro" id="IPR002401">
    <property type="entry name" value="Cyt_P450_E_grp-I"/>
</dbReference>
<dbReference type="GO" id="GO:0016709">
    <property type="term" value="F:oxidoreductase activity, acting on paired donors, with incorporation or reduction of molecular oxygen, NAD(P)H as one donor, and incorporation of one atom of oxygen"/>
    <property type="evidence" value="ECO:0000318"/>
    <property type="project" value="GO_Central"/>
</dbReference>
<dbReference type="PANTHER" id="PTHR47283:SF1">
    <property type="entry name" value="ENT-KAURENE OXIDASE, CHLOROPLASTIC"/>
    <property type="match status" value="1"/>
</dbReference>
<dbReference type="Gramene" id="ERN15119">
    <property type="protein sequence ID" value="ERN15119"/>
    <property type="gene ID" value="AMTR_s00056p00094740"/>
</dbReference>
<keyword evidence="3 8" id="KW-0812">Transmembrane</keyword>
<evidence type="ECO:0000256" key="6">
    <source>
        <dbReference type="PIRSR" id="PIRSR602401-1"/>
    </source>
</evidence>
<comment type="cofactor">
    <cofactor evidence="6">
        <name>heme</name>
        <dbReference type="ChEBI" id="CHEBI:30413"/>
    </cofactor>
</comment>
<evidence type="ECO:0000256" key="7">
    <source>
        <dbReference type="RuleBase" id="RU000461"/>
    </source>
</evidence>
<evidence type="ECO:0000313" key="9">
    <source>
        <dbReference type="EMBL" id="ERN15119.1"/>
    </source>
</evidence>
<keyword evidence="4 8" id="KW-1133">Transmembrane helix</keyword>
<sequence length="511" mass="58449">MVGFSLDNPLTVLATFAFALFSWFLFTRLFFSLSRKSSNAPPAVPGLPVLGNLLQLKSKKPHMTFTKWAEAYGPVYSIKTGATTLVVLNSTDVAKEALVDRFSSISTRKLSKALQILTCDKAMVAMSDYGEEHKLMKRCILTSLLGSNAQKQHRFDRNTMIENMMQSLHDEVKDNPTGSICIRDIIKKELFTFSLKKALGRDVGSVYVEELGRTVSKWEIYDILVIEPMMGALEVDWRDFFPYLRWIPNRTVEERIQRMDFHKTAVMTALIQEQKKRFAMDEEKDCYLNFLLSEAKTLSEKQIITLTWEAIIEASDTTMVAAEWAMFELAKNPKLQNCLYDEIHKICGEDKLIEDVLHRLPYLNAVFHETLRKHSPVAIMPPRYVHEDTQIGGFTIPAGSEIALNLYGCNMNKNVWEKPEEWRPERFLNGKYEQMDLFKTMAFGGGKRVCAGALQAMTIVCTAIGRFVQEFEWRLNGEEEDTEELVLLTTHKLKPMQASITPRSKILQTYG</sequence>
<evidence type="ECO:0000256" key="8">
    <source>
        <dbReference type="SAM" id="Phobius"/>
    </source>
</evidence>
<dbReference type="GO" id="GO:0009707">
    <property type="term" value="C:chloroplast outer membrane"/>
    <property type="evidence" value="ECO:0000318"/>
    <property type="project" value="GO_Central"/>
</dbReference>
<dbReference type="Gene3D" id="1.10.630.10">
    <property type="entry name" value="Cytochrome P450"/>
    <property type="match status" value="1"/>
</dbReference>
<comment type="similarity">
    <text evidence="2 7">Belongs to the cytochrome P450 family.</text>
</comment>
<keyword evidence="7" id="KW-0560">Oxidoreductase</keyword>
<keyword evidence="6 7" id="KW-0349">Heme</keyword>
<dbReference type="GO" id="GO:0009686">
    <property type="term" value="P:gibberellin biosynthetic process"/>
    <property type="evidence" value="ECO:0000318"/>
    <property type="project" value="GO_Central"/>
</dbReference>
<evidence type="ECO:0000256" key="3">
    <source>
        <dbReference type="ARBA" id="ARBA00022692"/>
    </source>
</evidence>
<dbReference type="GO" id="GO:0052615">
    <property type="term" value="F:ent-kaurene oxidase activity"/>
    <property type="evidence" value="ECO:0007669"/>
    <property type="project" value="InterPro"/>
</dbReference>
<name>U5CY86_AMBTC</name>
<keyword evidence="5 8" id="KW-0472">Membrane</keyword>
<keyword evidence="6 7" id="KW-0479">Metal-binding</keyword>
<dbReference type="AlphaFoldDB" id="U5CY86"/>
<proteinExistence type="inferred from homology"/>
<evidence type="ECO:0000256" key="4">
    <source>
        <dbReference type="ARBA" id="ARBA00022989"/>
    </source>
</evidence>
<evidence type="ECO:0000313" key="10">
    <source>
        <dbReference type="Proteomes" id="UP000017836"/>
    </source>
</evidence>
<dbReference type="InterPro" id="IPR001128">
    <property type="entry name" value="Cyt_P450"/>
</dbReference>
<dbReference type="HOGENOM" id="CLU_001570_4_0_1"/>
<dbReference type="PRINTS" id="PR00463">
    <property type="entry name" value="EP450I"/>
</dbReference>
<dbReference type="InterPro" id="IPR036396">
    <property type="entry name" value="Cyt_P450_sf"/>
</dbReference>
<reference evidence="10" key="1">
    <citation type="journal article" date="2013" name="Science">
        <title>The Amborella genome and the evolution of flowering plants.</title>
        <authorList>
            <consortium name="Amborella Genome Project"/>
        </authorList>
    </citation>
    <scope>NUCLEOTIDE SEQUENCE [LARGE SCALE GENOMIC DNA]</scope>
</reference>
<keyword evidence="6 7" id="KW-0408">Iron</keyword>
<dbReference type="OrthoDB" id="2789670at2759"/>
<dbReference type="PROSITE" id="PS00086">
    <property type="entry name" value="CYTOCHROME_P450"/>
    <property type="match status" value="1"/>
</dbReference>
<evidence type="ECO:0000256" key="5">
    <source>
        <dbReference type="ARBA" id="ARBA00023136"/>
    </source>
</evidence>
<dbReference type="GO" id="GO:0020037">
    <property type="term" value="F:heme binding"/>
    <property type="evidence" value="ECO:0007669"/>
    <property type="project" value="InterPro"/>
</dbReference>
<dbReference type="InterPro" id="IPR044225">
    <property type="entry name" value="KO_chloroplastic"/>
</dbReference>
<dbReference type="PANTHER" id="PTHR47283">
    <property type="entry name" value="ENT-KAURENE OXIDASE, CHLOROPLASTIC"/>
    <property type="match status" value="1"/>
</dbReference>
<protein>
    <recommendedName>
        <fullName evidence="11">Ent-kaurene oxidase</fullName>
    </recommendedName>
</protein>
<gene>
    <name evidence="9" type="ORF">AMTR_s00056p00094740</name>
</gene>
<dbReference type="PRINTS" id="PR00385">
    <property type="entry name" value="P450"/>
</dbReference>
<accession>U5CY86</accession>
<keyword evidence="10" id="KW-1185">Reference proteome</keyword>
<dbReference type="EMBL" id="KI392510">
    <property type="protein sequence ID" value="ERN15119.1"/>
    <property type="molecule type" value="Genomic_DNA"/>
</dbReference>
<evidence type="ECO:0000256" key="2">
    <source>
        <dbReference type="ARBA" id="ARBA00010617"/>
    </source>
</evidence>
<dbReference type="KEGG" id="atr:18443400"/>
<dbReference type="InterPro" id="IPR017972">
    <property type="entry name" value="Cyt_P450_CS"/>
</dbReference>
<dbReference type="GO" id="GO:0010241">
    <property type="term" value="P:ent-kaurene oxidation to kaurenoic acid"/>
    <property type="evidence" value="ECO:0000318"/>
    <property type="project" value="GO_Central"/>
</dbReference>
<feature type="transmembrane region" description="Helical" evidence="8">
    <location>
        <begin position="12"/>
        <end position="31"/>
    </location>
</feature>
<evidence type="ECO:0000256" key="1">
    <source>
        <dbReference type="ARBA" id="ARBA00004167"/>
    </source>
</evidence>
<evidence type="ECO:0008006" key="11">
    <source>
        <dbReference type="Google" id="ProtNLM"/>
    </source>
</evidence>
<dbReference type="CDD" id="cd11075">
    <property type="entry name" value="CYP77_89"/>
    <property type="match status" value="1"/>
</dbReference>
<dbReference type="SUPFAM" id="SSF48264">
    <property type="entry name" value="Cytochrome P450"/>
    <property type="match status" value="1"/>
</dbReference>
<dbReference type="OMA" id="STFMQWI"/>
<organism evidence="9 10">
    <name type="scientific">Amborella trichopoda</name>
    <dbReference type="NCBI Taxonomy" id="13333"/>
    <lineage>
        <taxon>Eukaryota</taxon>
        <taxon>Viridiplantae</taxon>
        <taxon>Streptophyta</taxon>
        <taxon>Embryophyta</taxon>
        <taxon>Tracheophyta</taxon>
        <taxon>Spermatophyta</taxon>
        <taxon>Magnoliopsida</taxon>
        <taxon>Amborellales</taxon>
        <taxon>Amborellaceae</taxon>
        <taxon>Amborella</taxon>
    </lineage>
</organism>
<comment type="subcellular location">
    <subcellularLocation>
        <location evidence="1">Membrane</location>
        <topology evidence="1">Single-pass membrane protein</topology>
    </subcellularLocation>
</comment>
<dbReference type="GO" id="GO:0005506">
    <property type="term" value="F:iron ion binding"/>
    <property type="evidence" value="ECO:0007669"/>
    <property type="project" value="InterPro"/>
</dbReference>
<dbReference type="Proteomes" id="UP000017836">
    <property type="component" value="Unassembled WGS sequence"/>
</dbReference>
<feature type="binding site" description="axial binding residue" evidence="6">
    <location>
        <position position="450"/>
    </location>
    <ligand>
        <name>heme</name>
        <dbReference type="ChEBI" id="CHEBI:30413"/>
    </ligand>
    <ligandPart>
        <name>Fe</name>
        <dbReference type="ChEBI" id="CHEBI:18248"/>
    </ligandPart>
</feature>
<dbReference type="eggNOG" id="KOG0156">
    <property type="taxonomic scope" value="Eukaryota"/>
</dbReference>
<dbReference type="STRING" id="13333.U5CY86"/>
<dbReference type="Pfam" id="PF00067">
    <property type="entry name" value="p450"/>
    <property type="match status" value="1"/>
</dbReference>
<keyword evidence="7" id="KW-0503">Monooxygenase</keyword>